<name>A0A9W6YC19_9STRA</name>
<comment type="caution">
    <text evidence="1">The sequence shown here is derived from an EMBL/GenBank/DDBJ whole genome shotgun (WGS) entry which is preliminary data.</text>
</comment>
<dbReference type="AlphaFoldDB" id="A0A9W6YC19"/>
<evidence type="ECO:0000313" key="1">
    <source>
        <dbReference type="EMBL" id="GMF59524.1"/>
    </source>
</evidence>
<keyword evidence="2" id="KW-1185">Reference proteome</keyword>
<dbReference type="EMBL" id="BSXT01005054">
    <property type="protein sequence ID" value="GMF59524.1"/>
    <property type="molecule type" value="Genomic_DNA"/>
</dbReference>
<organism evidence="1 2">
    <name type="scientific">Phytophthora fragariaefolia</name>
    <dbReference type="NCBI Taxonomy" id="1490495"/>
    <lineage>
        <taxon>Eukaryota</taxon>
        <taxon>Sar</taxon>
        <taxon>Stramenopiles</taxon>
        <taxon>Oomycota</taxon>
        <taxon>Peronosporomycetes</taxon>
        <taxon>Peronosporales</taxon>
        <taxon>Peronosporaceae</taxon>
        <taxon>Phytophthora</taxon>
    </lineage>
</organism>
<evidence type="ECO:0000313" key="2">
    <source>
        <dbReference type="Proteomes" id="UP001165121"/>
    </source>
</evidence>
<accession>A0A9W6YC19</accession>
<gene>
    <name evidence="1" type="ORF">Pfra01_002573200</name>
</gene>
<protein>
    <submittedName>
        <fullName evidence="1">Unnamed protein product</fullName>
    </submittedName>
</protein>
<proteinExistence type="predicted"/>
<reference evidence="1" key="1">
    <citation type="submission" date="2023-04" db="EMBL/GenBank/DDBJ databases">
        <title>Phytophthora fragariaefolia NBRC 109709.</title>
        <authorList>
            <person name="Ichikawa N."/>
            <person name="Sato H."/>
            <person name="Tonouchi N."/>
        </authorList>
    </citation>
    <scope>NUCLEOTIDE SEQUENCE</scope>
    <source>
        <strain evidence="1">NBRC 109709</strain>
    </source>
</reference>
<dbReference type="Proteomes" id="UP001165121">
    <property type="component" value="Unassembled WGS sequence"/>
</dbReference>
<sequence>MGSGTWAYNQVIKFTIHIVPSSEAENLVCVNSFIVSSAFARSMKISIYQSVVVDRAIAASCTGKHGDETMAKSAPNMLMGTALIGNP</sequence>